<evidence type="ECO:0000313" key="2">
    <source>
        <dbReference type="EMBL" id="ANS66881.1"/>
    </source>
</evidence>
<accession>A0A1B1ME89</accession>
<sequence>MGAEAPDREPVLYALGEMAQTLRARGEDVTVDLWGPHDGAWQRYDIAAPTAQQAPRPAAPAAASAPVPGPGPAPAPAESTPLAERLHSRRHQALMAGLGKAGLYDLTAEDVAAVQTVVDRLDEATVRTLARWLAGAGQGR</sequence>
<dbReference type="KEGG" id="sls:SLINC_4657"/>
<feature type="region of interest" description="Disordered" evidence="1">
    <location>
        <begin position="46"/>
        <end position="87"/>
    </location>
</feature>
<evidence type="ECO:0000256" key="1">
    <source>
        <dbReference type="SAM" id="MobiDB-lite"/>
    </source>
</evidence>
<dbReference type="EMBL" id="CP016438">
    <property type="protein sequence ID" value="ANS66881.1"/>
    <property type="molecule type" value="Genomic_DNA"/>
</dbReference>
<protein>
    <submittedName>
        <fullName evidence="2">Uncharacterized protein</fullName>
    </submittedName>
</protein>
<name>A0A1B1ME89_STRLN</name>
<feature type="compositionally biased region" description="Low complexity" evidence="1">
    <location>
        <begin position="47"/>
        <end position="66"/>
    </location>
</feature>
<dbReference type="AlphaFoldDB" id="A0A1B1ME89"/>
<evidence type="ECO:0000313" key="3">
    <source>
        <dbReference type="Proteomes" id="UP000092598"/>
    </source>
</evidence>
<proteinExistence type="predicted"/>
<dbReference type="Proteomes" id="UP000092598">
    <property type="component" value="Chromosome"/>
</dbReference>
<keyword evidence="3" id="KW-1185">Reference proteome</keyword>
<organism evidence="2 3">
    <name type="scientific">Streptomyces lincolnensis</name>
    <dbReference type="NCBI Taxonomy" id="1915"/>
    <lineage>
        <taxon>Bacteria</taxon>
        <taxon>Bacillati</taxon>
        <taxon>Actinomycetota</taxon>
        <taxon>Actinomycetes</taxon>
        <taxon>Kitasatosporales</taxon>
        <taxon>Streptomycetaceae</taxon>
        <taxon>Streptomyces</taxon>
    </lineage>
</organism>
<gene>
    <name evidence="2" type="ORF">SLINC_4657</name>
</gene>
<reference evidence="2 3" key="1">
    <citation type="submission" date="2016-07" db="EMBL/GenBank/DDBJ databases">
        <title>Enhancement of antibiotic productionsby engineered nitrateutilization in actinobacteria.</title>
        <authorList>
            <person name="Meng S.C."/>
        </authorList>
    </citation>
    <scope>NUCLEOTIDE SEQUENCE [LARGE SCALE GENOMIC DNA]</scope>
    <source>
        <strain evidence="2 3">NRRL 2936</strain>
    </source>
</reference>
<dbReference type="STRING" id="1915.SLINC_4657"/>